<organism evidence="3 4">
    <name type="scientific">Citricoccus muralis</name>
    <dbReference type="NCBI Taxonomy" id="169134"/>
    <lineage>
        <taxon>Bacteria</taxon>
        <taxon>Bacillati</taxon>
        <taxon>Actinomycetota</taxon>
        <taxon>Actinomycetes</taxon>
        <taxon>Micrococcales</taxon>
        <taxon>Micrococcaceae</taxon>
        <taxon>Citricoccus</taxon>
    </lineage>
</organism>
<dbReference type="PROSITE" id="PS50995">
    <property type="entry name" value="HTH_MARR_2"/>
    <property type="match status" value="1"/>
</dbReference>
<evidence type="ECO:0000313" key="4">
    <source>
        <dbReference type="Proteomes" id="UP001219037"/>
    </source>
</evidence>
<proteinExistence type="predicted"/>
<keyword evidence="4" id="KW-1185">Reference proteome</keyword>
<dbReference type="InterPro" id="IPR036388">
    <property type="entry name" value="WH-like_DNA-bd_sf"/>
</dbReference>
<dbReference type="PANTHER" id="PTHR33164">
    <property type="entry name" value="TRANSCRIPTIONAL REGULATOR, MARR FAMILY"/>
    <property type="match status" value="1"/>
</dbReference>
<dbReference type="PANTHER" id="PTHR33164:SF43">
    <property type="entry name" value="HTH-TYPE TRANSCRIPTIONAL REPRESSOR YETL"/>
    <property type="match status" value="1"/>
</dbReference>
<dbReference type="Proteomes" id="UP001219037">
    <property type="component" value="Chromosome"/>
</dbReference>
<dbReference type="InterPro" id="IPR039422">
    <property type="entry name" value="MarR/SlyA-like"/>
</dbReference>
<reference evidence="3 4" key="1">
    <citation type="submission" date="2023-04" db="EMBL/GenBank/DDBJ databases">
        <title>Funneling lignin-derived compounds into biodiesel using alkali-halophilic Citricoccus sp. P2.</title>
        <authorList>
            <person name="Luo C.-B."/>
        </authorList>
    </citation>
    <scope>NUCLEOTIDE SEQUENCE [LARGE SCALE GENOMIC DNA]</scope>
    <source>
        <strain evidence="3 4">P2</strain>
    </source>
</reference>
<dbReference type="Gene3D" id="1.10.10.10">
    <property type="entry name" value="Winged helix-like DNA-binding domain superfamily/Winged helix DNA-binding domain"/>
    <property type="match status" value="1"/>
</dbReference>
<dbReference type="SUPFAM" id="SSF46785">
    <property type="entry name" value="Winged helix' DNA-binding domain"/>
    <property type="match status" value="1"/>
</dbReference>
<dbReference type="RefSeq" id="WP_278156389.1">
    <property type="nucleotide sequence ID" value="NZ_CP121252.1"/>
</dbReference>
<feature type="domain" description="HTH marR-type" evidence="2">
    <location>
        <begin position="38"/>
        <end position="178"/>
    </location>
</feature>
<dbReference type="InterPro" id="IPR036390">
    <property type="entry name" value="WH_DNA-bd_sf"/>
</dbReference>
<feature type="region of interest" description="Disordered" evidence="1">
    <location>
        <begin position="1"/>
        <end position="20"/>
    </location>
</feature>
<sequence length="185" mass="21080">MEQSARPAARGERYSPVDPRVMDPRQELFDYGRFDEGEMDQIVAVLEAMRAWRAAERRSSEAARRYMKLGETDMRALRFLMAVQRHGDLATPSMLARHLGISTASVTKMMDRLEDQGHLSRRQHPGDRRSTAIEITEDTAAAARRTVGNTHVSRIQAVSELTPEERDVVLRFLTTLAEEEFHSPE</sequence>
<gene>
    <name evidence="3" type="ORF">P8192_09020</name>
</gene>
<dbReference type="Pfam" id="PF12802">
    <property type="entry name" value="MarR_2"/>
    <property type="match status" value="1"/>
</dbReference>
<evidence type="ECO:0000313" key="3">
    <source>
        <dbReference type="EMBL" id="WFP15550.1"/>
    </source>
</evidence>
<accession>A0ABY8H4A6</accession>
<feature type="compositionally biased region" description="Basic and acidic residues" evidence="1">
    <location>
        <begin position="9"/>
        <end position="20"/>
    </location>
</feature>
<dbReference type="SMART" id="SM00347">
    <property type="entry name" value="HTH_MARR"/>
    <property type="match status" value="1"/>
</dbReference>
<dbReference type="InterPro" id="IPR000835">
    <property type="entry name" value="HTH_MarR-typ"/>
</dbReference>
<name>A0ABY8H4A6_9MICC</name>
<dbReference type="EMBL" id="CP121252">
    <property type="protein sequence ID" value="WFP15550.1"/>
    <property type="molecule type" value="Genomic_DNA"/>
</dbReference>
<dbReference type="PRINTS" id="PR00598">
    <property type="entry name" value="HTHMARR"/>
</dbReference>
<protein>
    <submittedName>
        <fullName evidence="3">MarR family transcriptional regulator</fullName>
    </submittedName>
</protein>
<evidence type="ECO:0000259" key="2">
    <source>
        <dbReference type="PROSITE" id="PS50995"/>
    </source>
</evidence>
<evidence type="ECO:0000256" key="1">
    <source>
        <dbReference type="SAM" id="MobiDB-lite"/>
    </source>
</evidence>